<dbReference type="Pfam" id="PF14361">
    <property type="entry name" value="RsbRD_N"/>
    <property type="match status" value="1"/>
</dbReference>
<evidence type="ECO:0000313" key="3">
    <source>
        <dbReference type="EMBL" id="MRG93198.1"/>
    </source>
</evidence>
<dbReference type="RefSeq" id="WP_153820059.1">
    <property type="nucleotide sequence ID" value="NZ_WJIE01000004.1"/>
</dbReference>
<name>A0A6N7PMG6_9BACT</name>
<dbReference type="InterPro" id="IPR051932">
    <property type="entry name" value="Bact_StressResp_Reg"/>
</dbReference>
<dbReference type="EMBL" id="WJIE01000004">
    <property type="protein sequence ID" value="MRG93198.1"/>
    <property type="molecule type" value="Genomic_DNA"/>
</dbReference>
<proteinExistence type="predicted"/>
<protein>
    <submittedName>
        <fullName evidence="3">STAS domain-containing protein</fullName>
    </submittedName>
</protein>
<dbReference type="InterPro" id="IPR036513">
    <property type="entry name" value="STAS_dom_sf"/>
</dbReference>
<dbReference type="PANTHER" id="PTHR33745:SF3">
    <property type="entry name" value="RSBT CO-ANTAGONIST PROTEIN RSBRC"/>
    <property type="match status" value="1"/>
</dbReference>
<dbReference type="OrthoDB" id="5506858at2"/>
<accession>A0A6N7PMG6</accession>
<keyword evidence="4" id="KW-1185">Reference proteome</keyword>
<dbReference type="Proteomes" id="UP000440224">
    <property type="component" value="Unassembled WGS sequence"/>
</dbReference>
<dbReference type="PANTHER" id="PTHR33745">
    <property type="entry name" value="RSBT ANTAGONIST PROTEIN RSBS-RELATED"/>
    <property type="match status" value="1"/>
</dbReference>
<sequence length="271" mass="29001">MQRVIDAFRAGLDGYVAESCERVIASGNPFYSRFPRELLFASVKRVYEAILEDLSTVDGKAVVTLMTTIGSQRSAQGARISQILQGMEHGFQVVTDHFAESFRDDPEARLHWEVARSRLGHAGAAALSDAFLAAREDAMRAQAEEIFELSARVLPLARGVLLMPLVGRLDGARAELVMEILLAAVGEHAAKVVLLDVTGLPVVDEVVAPYLVRTATAVRLLGATPALVGVRPSLARTMVAGGVDLGGLVTLARLEDGLSYAMGLLGRPQGR</sequence>
<evidence type="ECO:0000313" key="4">
    <source>
        <dbReference type="Proteomes" id="UP000440224"/>
    </source>
</evidence>
<organism evidence="3 4">
    <name type="scientific">Polyangium spumosum</name>
    <dbReference type="NCBI Taxonomy" id="889282"/>
    <lineage>
        <taxon>Bacteria</taxon>
        <taxon>Pseudomonadati</taxon>
        <taxon>Myxococcota</taxon>
        <taxon>Polyangia</taxon>
        <taxon>Polyangiales</taxon>
        <taxon>Polyangiaceae</taxon>
        <taxon>Polyangium</taxon>
    </lineage>
</organism>
<dbReference type="Pfam" id="PF01740">
    <property type="entry name" value="STAS"/>
    <property type="match status" value="1"/>
</dbReference>
<dbReference type="SUPFAM" id="SSF52091">
    <property type="entry name" value="SpoIIaa-like"/>
    <property type="match status" value="1"/>
</dbReference>
<keyword evidence="1" id="KW-0597">Phosphoprotein</keyword>
<feature type="domain" description="STAS" evidence="2">
    <location>
        <begin position="159"/>
        <end position="261"/>
    </location>
</feature>
<gene>
    <name evidence="3" type="ORF">GF068_14835</name>
</gene>
<dbReference type="InterPro" id="IPR025751">
    <property type="entry name" value="RsbRD_N_dom"/>
</dbReference>
<dbReference type="CDD" id="cd07041">
    <property type="entry name" value="STAS_RsbR_RsbS_like"/>
    <property type="match status" value="1"/>
</dbReference>
<comment type="caution">
    <text evidence="3">The sequence shown here is derived from an EMBL/GenBank/DDBJ whole genome shotgun (WGS) entry which is preliminary data.</text>
</comment>
<dbReference type="InterPro" id="IPR002645">
    <property type="entry name" value="STAS_dom"/>
</dbReference>
<evidence type="ECO:0000256" key="1">
    <source>
        <dbReference type="ARBA" id="ARBA00022553"/>
    </source>
</evidence>
<dbReference type="AlphaFoldDB" id="A0A6N7PMG6"/>
<dbReference type="PROSITE" id="PS50801">
    <property type="entry name" value="STAS"/>
    <property type="match status" value="1"/>
</dbReference>
<dbReference type="Gene3D" id="3.30.750.24">
    <property type="entry name" value="STAS domain"/>
    <property type="match status" value="1"/>
</dbReference>
<evidence type="ECO:0000259" key="2">
    <source>
        <dbReference type="PROSITE" id="PS50801"/>
    </source>
</evidence>
<reference evidence="3 4" key="1">
    <citation type="submission" date="2019-10" db="EMBL/GenBank/DDBJ databases">
        <title>A soil myxobacterium in the family Polyangiaceae.</title>
        <authorList>
            <person name="Li Y."/>
            <person name="Wang J."/>
        </authorList>
    </citation>
    <scope>NUCLEOTIDE SEQUENCE [LARGE SCALE GENOMIC DNA]</scope>
    <source>
        <strain evidence="3 4">DSM 14734</strain>
    </source>
</reference>